<name>A0A419X2M3_9BACT</name>
<dbReference type="Proteomes" id="UP000284531">
    <property type="component" value="Unassembled WGS sequence"/>
</dbReference>
<organism evidence="1 2">
    <name type="scientific">Marinifilum flexuosum</name>
    <dbReference type="NCBI Taxonomy" id="1117708"/>
    <lineage>
        <taxon>Bacteria</taxon>
        <taxon>Pseudomonadati</taxon>
        <taxon>Bacteroidota</taxon>
        <taxon>Bacteroidia</taxon>
        <taxon>Marinilabiliales</taxon>
        <taxon>Marinifilaceae</taxon>
    </lineage>
</organism>
<accession>A0A419X2M3</accession>
<protein>
    <submittedName>
        <fullName evidence="1">Uncharacterized protein</fullName>
    </submittedName>
</protein>
<proteinExistence type="predicted"/>
<evidence type="ECO:0000313" key="2">
    <source>
        <dbReference type="Proteomes" id="UP000284531"/>
    </source>
</evidence>
<comment type="caution">
    <text evidence="1">The sequence shown here is derived from an EMBL/GenBank/DDBJ whole genome shotgun (WGS) entry which is preliminary data.</text>
</comment>
<evidence type="ECO:0000313" key="1">
    <source>
        <dbReference type="EMBL" id="RKE01962.1"/>
    </source>
</evidence>
<sequence>MSLYFSTSPFVRFYHSKEGHKHIKPILCLPNLINLLHNNIYFIIKKYHAYVILVDTK</sequence>
<reference evidence="1 2" key="1">
    <citation type="submission" date="2018-09" db="EMBL/GenBank/DDBJ databases">
        <title>Genomic Encyclopedia of Archaeal and Bacterial Type Strains, Phase II (KMG-II): from individual species to whole genera.</title>
        <authorList>
            <person name="Goeker M."/>
        </authorList>
    </citation>
    <scope>NUCLEOTIDE SEQUENCE [LARGE SCALE GENOMIC DNA]</scope>
    <source>
        <strain evidence="1 2">DSM 21950</strain>
    </source>
</reference>
<dbReference type="AlphaFoldDB" id="A0A419X2M3"/>
<gene>
    <name evidence="1" type="ORF">BXY64_2037</name>
</gene>
<keyword evidence="2" id="KW-1185">Reference proteome</keyword>
<dbReference type="EMBL" id="RAPQ01000009">
    <property type="protein sequence ID" value="RKE01962.1"/>
    <property type="molecule type" value="Genomic_DNA"/>
</dbReference>